<evidence type="ECO:0000313" key="2">
    <source>
        <dbReference type="EMBL" id="AKB52492.1"/>
    </source>
</evidence>
<name>A0A0E3QQP5_METBA</name>
<dbReference type="InterPro" id="IPR018723">
    <property type="entry name" value="DUF2254_membrane"/>
</dbReference>
<keyword evidence="1" id="KW-1133">Transmembrane helix</keyword>
<dbReference type="KEGG" id="mbw:MSBRW_3239"/>
<dbReference type="Proteomes" id="UP000033038">
    <property type="component" value="Chromosome"/>
</dbReference>
<proteinExistence type="predicted"/>
<accession>A0A0E3QQP5</accession>
<sequence>MNYPDDDTKNRKLVSHSIVYMILLVGCLYYLHLPEKYANILKVLYLISIIPLIVIIFIPNKSNLTWIKRILIYFIVMVISLFVSNAILSTFELFLNTTMGNTNIDNSRYMLSALIQSEAAIVAIVVTLTLVAVQQTSSSYSTRLIDIFKNRNPDFWILLIIYIGAIIYQLSILTNLNDNAISDGHIFFAYFLGLFSFIALIPYMLNTIDLLKPLTMMMFLSEKITKNNILSIETKDFDFFSGLYNRSSDNIFLNTEDLNVNNKDPVLPIIDIVNSSLMKHDYDTSRDGLLVLRKISFDILKNNDIKDEELEKIFNLFSKHFLSTGKLAIHKSDDECVILVLNWFYEIMMIFIERQKDSEASLALGRIGEIGKIAAEQRNMRMTVVSIRHFQAIIDTSSEINMKYLQRTVAHSLNDIGEISAQYKIRGVYHDILQPLSTIIYRDFVGTYMEEEYEEYSEEEFEEYVEEDKLLDEYFKELDKMPNDLVMLTLRGICRIGQVLYEKNMTDDLEYITTFIKVIINQAPKYGREDALNLASDFLSSSIKWK</sequence>
<keyword evidence="1" id="KW-0472">Membrane</keyword>
<evidence type="ECO:0000313" key="3">
    <source>
        <dbReference type="Proteomes" id="UP000033038"/>
    </source>
</evidence>
<feature type="transmembrane region" description="Helical" evidence="1">
    <location>
        <begin position="154"/>
        <end position="174"/>
    </location>
</feature>
<gene>
    <name evidence="2" type="ORF">MSBRW_3239</name>
</gene>
<evidence type="ECO:0000256" key="1">
    <source>
        <dbReference type="SAM" id="Phobius"/>
    </source>
</evidence>
<dbReference type="PATRIC" id="fig|1434109.4.peg.4212"/>
<reference evidence="2 3" key="1">
    <citation type="submission" date="2014-07" db="EMBL/GenBank/DDBJ databases">
        <title>Methanogenic archaea and the global carbon cycle.</title>
        <authorList>
            <person name="Henriksen J.R."/>
            <person name="Luke J."/>
            <person name="Reinhart S."/>
            <person name="Benedict M.N."/>
            <person name="Youngblut N.D."/>
            <person name="Metcalf M.E."/>
            <person name="Whitaker R.J."/>
            <person name="Metcalf W.W."/>
        </authorList>
    </citation>
    <scope>NUCLEOTIDE SEQUENCE [LARGE SCALE GENOMIC DNA]</scope>
    <source>
        <strain evidence="2 3">Wiesmoor</strain>
    </source>
</reference>
<dbReference type="GeneID" id="24824851"/>
<organism evidence="2 3">
    <name type="scientific">Methanosarcina barkeri str. Wiesmoor</name>
    <dbReference type="NCBI Taxonomy" id="1434109"/>
    <lineage>
        <taxon>Archaea</taxon>
        <taxon>Methanobacteriati</taxon>
        <taxon>Methanobacteriota</taxon>
        <taxon>Stenosarchaea group</taxon>
        <taxon>Methanomicrobia</taxon>
        <taxon>Methanosarcinales</taxon>
        <taxon>Methanosarcinaceae</taxon>
        <taxon>Methanosarcina</taxon>
    </lineage>
</organism>
<feature type="transmembrane region" description="Helical" evidence="1">
    <location>
        <begin position="12"/>
        <end position="31"/>
    </location>
</feature>
<feature type="transmembrane region" description="Helical" evidence="1">
    <location>
        <begin position="37"/>
        <end position="58"/>
    </location>
</feature>
<evidence type="ECO:0008006" key="4">
    <source>
        <dbReference type="Google" id="ProtNLM"/>
    </source>
</evidence>
<keyword evidence="1" id="KW-0812">Transmembrane</keyword>
<dbReference type="EMBL" id="CP009526">
    <property type="protein sequence ID" value="AKB52492.1"/>
    <property type="molecule type" value="Genomic_DNA"/>
</dbReference>
<feature type="transmembrane region" description="Helical" evidence="1">
    <location>
        <begin position="186"/>
        <end position="208"/>
    </location>
</feature>
<dbReference type="HOGENOM" id="CLU_038543_0_0_2"/>
<feature type="transmembrane region" description="Helical" evidence="1">
    <location>
        <begin position="109"/>
        <end position="133"/>
    </location>
</feature>
<dbReference type="RefSeq" id="WP_011306491.1">
    <property type="nucleotide sequence ID" value="NZ_CP009526.1"/>
</dbReference>
<protein>
    <recommendedName>
        <fullName evidence="4">DUF2254 domain-containing protein</fullName>
    </recommendedName>
</protein>
<dbReference type="Pfam" id="PF10011">
    <property type="entry name" value="DUF2254"/>
    <property type="match status" value="1"/>
</dbReference>
<feature type="transmembrane region" description="Helical" evidence="1">
    <location>
        <begin position="70"/>
        <end position="89"/>
    </location>
</feature>
<dbReference type="AlphaFoldDB" id="A0A0E3QQP5"/>